<proteinExistence type="predicted"/>
<dbReference type="SUPFAM" id="SSF63999">
    <property type="entry name" value="Thiamin pyrophosphokinase, catalytic domain"/>
    <property type="match status" value="1"/>
</dbReference>
<evidence type="ECO:0000313" key="8">
    <source>
        <dbReference type="Proteomes" id="UP000005744"/>
    </source>
</evidence>
<dbReference type="eggNOG" id="COG1564">
    <property type="taxonomic scope" value="Bacteria"/>
</dbReference>
<dbReference type="GO" id="GO:0006772">
    <property type="term" value="P:thiamine metabolic process"/>
    <property type="evidence" value="ECO:0007669"/>
    <property type="project" value="UniProtKB-UniRule"/>
</dbReference>
<dbReference type="PANTHER" id="PTHR41299">
    <property type="entry name" value="THIAMINE PYROPHOSPHOKINASE"/>
    <property type="match status" value="1"/>
</dbReference>
<reference evidence="7 8" key="1">
    <citation type="submission" date="2011-11" db="EMBL/GenBank/DDBJ databases">
        <title>Improved High-Quality Draft sequence of Beggiatoa alba B18lD.</title>
        <authorList>
            <consortium name="US DOE Joint Genome Institute"/>
            <person name="Lucas S."/>
            <person name="Han J."/>
            <person name="Lapidus A."/>
            <person name="Cheng J.-F."/>
            <person name="Goodwin L."/>
            <person name="Pitluck S."/>
            <person name="Peters L."/>
            <person name="Mikhailova N."/>
            <person name="Held B."/>
            <person name="Detter J.C."/>
            <person name="Han C."/>
            <person name="Tapia R."/>
            <person name="Land M."/>
            <person name="Hauser L."/>
            <person name="Kyrpides N."/>
            <person name="Ivanova N."/>
            <person name="Pagani I."/>
            <person name="Samuel K."/>
            <person name="Teske A."/>
            <person name="Mueller J."/>
            <person name="Woyke T."/>
        </authorList>
    </citation>
    <scope>NUCLEOTIDE SEQUENCE [LARGE SCALE GENOMIC DNA]</scope>
    <source>
        <strain evidence="7 8">B18LD</strain>
    </source>
</reference>
<dbReference type="Pfam" id="PF04263">
    <property type="entry name" value="TPK_catalytic"/>
    <property type="match status" value="1"/>
</dbReference>
<evidence type="ECO:0000256" key="5">
    <source>
        <dbReference type="NCBIfam" id="TIGR01378"/>
    </source>
</evidence>
<accession>I3CC85</accession>
<evidence type="ECO:0000256" key="4">
    <source>
        <dbReference type="ARBA" id="ARBA00022840"/>
    </source>
</evidence>
<keyword evidence="4" id="KW-0067">ATP-binding</keyword>
<evidence type="ECO:0000256" key="3">
    <source>
        <dbReference type="ARBA" id="ARBA00022777"/>
    </source>
</evidence>
<dbReference type="STRING" id="395493.BegalDRAFT_0307"/>
<dbReference type="Pfam" id="PF04265">
    <property type="entry name" value="TPK_B1_binding"/>
    <property type="match status" value="1"/>
</dbReference>
<organism evidence="7 8">
    <name type="scientific">Beggiatoa alba B18LD</name>
    <dbReference type="NCBI Taxonomy" id="395493"/>
    <lineage>
        <taxon>Bacteria</taxon>
        <taxon>Pseudomonadati</taxon>
        <taxon>Pseudomonadota</taxon>
        <taxon>Gammaproteobacteria</taxon>
        <taxon>Thiotrichales</taxon>
        <taxon>Thiotrichaceae</taxon>
        <taxon>Beggiatoa</taxon>
    </lineage>
</organism>
<dbReference type="OrthoDB" id="9804377at2"/>
<evidence type="ECO:0000259" key="6">
    <source>
        <dbReference type="SMART" id="SM00983"/>
    </source>
</evidence>
<dbReference type="InterPro" id="IPR036759">
    <property type="entry name" value="TPK_catalytic_sf"/>
</dbReference>
<dbReference type="Gene3D" id="3.40.50.10240">
    <property type="entry name" value="Thiamin pyrophosphokinase, catalytic domain"/>
    <property type="match status" value="1"/>
</dbReference>
<dbReference type="AlphaFoldDB" id="I3CC85"/>
<dbReference type="GO" id="GO:0005524">
    <property type="term" value="F:ATP binding"/>
    <property type="evidence" value="ECO:0007669"/>
    <property type="project" value="UniProtKB-KW"/>
</dbReference>
<dbReference type="GO" id="GO:0004788">
    <property type="term" value="F:thiamine diphosphokinase activity"/>
    <property type="evidence" value="ECO:0007669"/>
    <property type="project" value="UniProtKB-UniRule"/>
</dbReference>
<dbReference type="InterPro" id="IPR007371">
    <property type="entry name" value="TPK_catalytic"/>
</dbReference>
<dbReference type="EC" id="2.7.6.2" evidence="5"/>
<keyword evidence="3 7" id="KW-0418">Kinase</keyword>
<dbReference type="NCBIfam" id="TIGR01378">
    <property type="entry name" value="thi_PPkinase"/>
    <property type="match status" value="1"/>
</dbReference>
<dbReference type="RefSeq" id="WP_002682962.1">
    <property type="nucleotide sequence ID" value="NZ_JH600070.1"/>
</dbReference>
<dbReference type="InterPro" id="IPR036371">
    <property type="entry name" value="TPK_B1-bd_sf"/>
</dbReference>
<protein>
    <recommendedName>
        <fullName evidence="5">Thiamine diphosphokinase</fullName>
        <ecNumber evidence="5">2.7.6.2</ecNumber>
    </recommendedName>
</protein>
<dbReference type="GO" id="GO:0030975">
    <property type="term" value="F:thiamine binding"/>
    <property type="evidence" value="ECO:0007669"/>
    <property type="project" value="InterPro"/>
</dbReference>
<sequence>MKPHILVVANGRIQTPAWYQPLIQQVDKIIAADGGANNCRLLGIEPDYVIGDLDSITPTTRAQLTAKTQVIEDPDQNKTDLELAFSLAQTFDPVKLSIIGAIGTRLDHTLSNIISLDQVHVPCVLLDEYNDIYLVQDSLQVTGQPNDIISILPITAVQGLTYTGLKWGVDNLDVQTGWLGTSNRLLETVATISLRQGKVVVIKAREVISPFG</sequence>
<feature type="domain" description="Thiamin pyrophosphokinase thiamin-binding" evidence="6">
    <location>
        <begin position="143"/>
        <end position="200"/>
    </location>
</feature>
<dbReference type="EMBL" id="JH600070">
    <property type="protein sequence ID" value="EIJ41228.1"/>
    <property type="molecule type" value="Genomic_DNA"/>
</dbReference>
<dbReference type="InterPro" id="IPR006282">
    <property type="entry name" value="Thi_PPkinase"/>
</dbReference>
<dbReference type="CDD" id="cd07995">
    <property type="entry name" value="TPK"/>
    <property type="match status" value="1"/>
</dbReference>
<evidence type="ECO:0000256" key="2">
    <source>
        <dbReference type="ARBA" id="ARBA00022741"/>
    </source>
</evidence>
<dbReference type="GO" id="GO:0016301">
    <property type="term" value="F:kinase activity"/>
    <property type="evidence" value="ECO:0007669"/>
    <property type="project" value="UniProtKB-KW"/>
</dbReference>
<keyword evidence="1" id="KW-0808">Transferase</keyword>
<dbReference type="GO" id="GO:0009229">
    <property type="term" value="P:thiamine diphosphate biosynthetic process"/>
    <property type="evidence" value="ECO:0007669"/>
    <property type="project" value="InterPro"/>
</dbReference>
<evidence type="ECO:0000313" key="7">
    <source>
        <dbReference type="EMBL" id="EIJ41228.1"/>
    </source>
</evidence>
<dbReference type="InterPro" id="IPR053149">
    <property type="entry name" value="TPK"/>
</dbReference>
<evidence type="ECO:0000256" key="1">
    <source>
        <dbReference type="ARBA" id="ARBA00022679"/>
    </source>
</evidence>
<keyword evidence="2" id="KW-0547">Nucleotide-binding</keyword>
<dbReference type="SUPFAM" id="SSF63862">
    <property type="entry name" value="Thiamin pyrophosphokinase, substrate-binding domain"/>
    <property type="match status" value="1"/>
</dbReference>
<dbReference type="Proteomes" id="UP000005744">
    <property type="component" value="Unassembled WGS sequence"/>
</dbReference>
<gene>
    <name evidence="7" type="ORF">BegalDRAFT_0307</name>
</gene>
<keyword evidence="8" id="KW-1185">Reference proteome</keyword>
<name>I3CC85_9GAMM</name>
<dbReference type="HOGENOM" id="CLU_044237_1_1_6"/>
<dbReference type="InterPro" id="IPR007373">
    <property type="entry name" value="Thiamin_PyroPKinase_B1-bd"/>
</dbReference>
<dbReference type="SMART" id="SM00983">
    <property type="entry name" value="TPK_B1_binding"/>
    <property type="match status" value="1"/>
</dbReference>
<dbReference type="PANTHER" id="PTHR41299:SF1">
    <property type="entry name" value="THIAMINE PYROPHOSPHOKINASE"/>
    <property type="match status" value="1"/>
</dbReference>